<evidence type="ECO:0000256" key="1">
    <source>
        <dbReference type="SAM" id="Phobius"/>
    </source>
</evidence>
<proteinExistence type="predicted"/>
<feature type="transmembrane region" description="Helical" evidence="1">
    <location>
        <begin position="40"/>
        <end position="60"/>
    </location>
</feature>
<dbReference type="InterPro" id="IPR019201">
    <property type="entry name" value="DUF2065"/>
</dbReference>
<dbReference type="EMBL" id="RAQO01000009">
    <property type="protein sequence ID" value="RKF14529.1"/>
    <property type="molecule type" value="Genomic_DNA"/>
</dbReference>
<dbReference type="PANTHER" id="PTHR38602:SF1">
    <property type="entry name" value="INNER MEMBRANE PROTEIN"/>
    <property type="match status" value="1"/>
</dbReference>
<name>A0A420E7Y1_9ALTE</name>
<keyword evidence="3" id="KW-1185">Reference proteome</keyword>
<gene>
    <name evidence="2" type="ORF">DBZ36_17945</name>
</gene>
<dbReference type="RefSeq" id="WP_120356340.1">
    <property type="nucleotide sequence ID" value="NZ_RAQO01000009.1"/>
</dbReference>
<accession>A0A420E7Y1</accession>
<comment type="caution">
    <text evidence="2">The sequence shown here is derived from an EMBL/GenBank/DDBJ whole genome shotgun (WGS) entry which is preliminary data.</text>
</comment>
<dbReference type="PANTHER" id="PTHR38602">
    <property type="entry name" value="INNER MEMBRANE PROTEIN-RELATED"/>
    <property type="match status" value="1"/>
</dbReference>
<dbReference type="Pfam" id="PF09838">
    <property type="entry name" value="DUF2065"/>
    <property type="match status" value="1"/>
</dbReference>
<evidence type="ECO:0000313" key="2">
    <source>
        <dbReference type="EMBL" id="RKF14529.1"/>
    </source>
</evidence>
<organism evidence="2 3">
    <name type="scientific">Alginatibacterium sediminis</name>
    <dbReference type="NCBI Taxonomy" id="2164068"/>
    <lineage>
        <taxon>Bacteria</taxon>
        <taxon>Pseudomonadati</taxon>
        <taxon>Pseudomonadota</taxon>
        <taxon>Gammaproteobacteria</taxon>
        <taxon>Alteromonadales</taxon>
        <taxon>Alteromonadaceae</taxon>
        <taxon>Alginatibacterium</taxon>
    </lineage>
</organism>
<sequence>MKDSVVIALALLCLLEGFGPLLFPKRWKNMILALTKVPAQQIRQVGMALVGLAFLLLMSIKF</sequence>
<keyword evidence="1" id="KW-0472">Membrane</keyword>
<keyword evidence="1" id="KW-0812">Transmembrane</keyword>
<reference evidence="2 3" key="1">
    <citation type="submission" date="2018-09" db="EMBL/GenBank/DDBJ databases">
        <authorList>
            <person name="Wang Z."/>
        </authorList>
    </citation>
    <scope>NUCLEOTIDE SEQUENCE [LARGE SCALE GENOMIC DNA]</scope>
    <source>
        <strain evidence="2 3">ALS 81</strain>
    </source>
</reference>
<evidence type="ECO:0000313" key="3">
    <source>
        <dbReference type="Proteomes" id="UP000286482"/>
    </source>
</evidence>
<protein>
    <submittedName>
        <fullName evidence="2">DUF2065 family protein</fullName>
    </submittedName>
</protein>
<dbReference type="AlphaFoldDB" id="A0A420E7Y1"/>
<keyword evidence="1" id="KW-1133">Transmembrane helix</keyword>
<dbReference type="Proteomes" id="UP000286482">
    <property type="component" value="Unassembled WGS sequence"/>
</dbReference>